<reference evidence="2 3" key="1">
    <citation type="journal article" date="2016" name="Nat. Commun.">
        <title>Thousands of microbial genomes shed light on interconnected biogeochemical processes in an aquifer system.</title>
        <authorList>
            <person name="Anantharaman K."/>
            <person name="Brown C.T."/>
            <person name="Hug L.A."/>
            <person name="Sharon I."/>
            <person name="Castelle C.J."/>
            <person name="Probst A.J."/>
            <person name="Thomas B.C."/>
            <person name="Singh A."/>
            <person name="Wilkins M.J."/>
            <person name="Karaoz U."/>
            <person name="Brodie E.L."/>
            <person name="Williams K.H."/>
            <person name="Hubbard S.S."/>
            <person name="Banfield J.F."/>
        </authorList>
    </citation>
    <scope>NUCLEOTIDE SEQUENCE [LARGE SCALE GENOMIC DNA]</scope>
</reference>
<evidence type="ECO:0000313" key="2">
    <source>
        <dbReference type="EMBL" id="OHA48772.1"/>
    </source>
</evidence>
<feature type="region of interest" description="Disordered" evidence="1">
    <location>
        <begin position="1"/>
        <end position="49"/>
    </location>
</feature>
<comment type="caution">
    <text evidence="2">The sequence shown here is derived from an EMBL/GenBank/DDBJ whole genome shotgun (WGS) entry which is preliminary data.</text>
</comment>
<feature type="compositionally biased region" description="Basic residues" evidence="1">
    <location>
        <begin position="1"/>
        <end position="36"/>
    </location>
</feature>
<evidence type="ECO:0008006" key="4">
    <source>
        <dbReference type="Google" id="ProtNLM"/>
    </source>
</evidence>
<name>A0A1G2PME0_9BACT</name>
<evidence type="ECO:0000256" key="1">
    <source>
        <dbReference type="SAM" id="MobiDB-lite"/>
    </source>
</evidence>
<dbReference type="Gene3D" id="1.10.10.10">
    <property type="entry name" value="Winged helix-like DNA-binding domain superfamily/Winged helix DNA-binding domain"/>
    <property type="match status" value="1"/>
</dbReference>
<dbReference type="AlphaFoldDB" id="A0A1G2PME0"/>
<dbReference type="Proteomes" id="UP000177629">
    <property type="component" value="Unassembled WGS sequence"/>
</dbReference>
<dbReference type="STRING" id="1802362.A2806_02960"/>
<proteinExistence type="predicted"/>
<dbReference type="InterPro" id="IPR036388">
    <property type="entry name" value="WH-like_DNA-bd_sf"/>
</dbReference>
<organism evidence="2 3">
    <name type="scientific">Candidatus Terrybacteria bacterium RIFCSPHIGHO2_01_FULL_48_17</name>
    <dbReference type="NCBI Taxonomy" id="1802362"/>
    <lineage>
        <taxon>Bacteria</taxon>
        <taxon>Candidatus Terryibacteriota</taxon>
    </lineage>
</organism>
<accession>A0A1G2PME0</accession>
<dbReference type="EMBL" id="MHSS01000003">
    <property type="protein sequence ID" value="OHA48772.1"/>
    <property type="molecule type" value="Genomic_DNA"/>
</dbReference>
<gene>
    <name evidence="2" type="ORF">A2806_02960</name>
</gene>
<sequence>MARKQTAKNRRKRHKKVSKKDARSHRRPKKKPRVSSKTRQSSPKQSLPMLEALLGSPARARILRFLYRHPDAAYNLKTLSKILLLKTPSVARECLALARLGILKSRSGGSRKTYQVSAAFPFSGELRAISVHSHALSSAQILSELSKKIHPKLVVISGSFLNIPGSPTDLFVVADRVSEKQLASAMKQFEAQLGTELRWSAFNTNEFIYRWKMFDRFLKSIFESTHEILLGKVPK</sequence>
<protein>
    <recommendedName>
        <fullName evidence="4">HTH arsR-type domain-containing protein</fullName>
    </recommendedName>
</protein>
<evidence type="ECO:0000313" key="3">
    <source>
        <dbReference type="Proteomes" id="UP000177629"/>
    </source>
</evidence>